<keyword evidence="2" id="KW-0808">Transferase</keyword>
<evidence type="ECO:0000259" key="3">
    <source>
        <dbReference type="Pfam" id="PF00109"/>
    </source>
</evidence>
<reference evidence="4 5" key="1">
    <citation type="submission" date="2024-09" db="EMBL/GenBank/DDBJ databases">
        <authorList>
            <person name="Fullem K."/>
        </authorList>
    </citation>
    <scope>NUCLEOTIDE SEQUENCE [LARGE SCALE GENOMIC DNA]</scope>
    <source>
        <strain evidence="5">K1(2024)</strain>
    </source>
</reference>
<dbReference type="EMBL" id="JBHFXX010000003">
    <property type="protein sequence ID" value="MFB3799829.1"/>
    <property type="molecule type" value="Genomic_DNA"/>
</dbReference>
<dbReference type="SUPFAM" id="SSF53901">
    <property type="entry name" value="Thiolase-like"/>
    <property type="match status" value="2"/>
</dbReference>
<dbReference type="PANTHER" id="PTHR11712:SF336">
    <property type="entry name" value="3-OXOACYL-[ACYL-CARRIER-PROTEIN] SYNTHASE, MITOCHONDRIAL"/>
    <property type="match status" value="1"/>
</dbReference>
<dbReference type="RefSeq" id="WP_304484822.1">
    <property type="nucleotide sequence ID" value="NZ_JAUQOQ010000013.1"/>
</dbReference>
<dbReference type="InterPro" id="IPR014030">
    <property type="entry name" value="Ketoacyl_synth_N"/>
</dbReference>
<keyword evidence="5" id="KW-1185">Reference proteome</keyword>
<dbReference type="Pfam" id="PF00109">
    <property type="entry name" value="ketoacyl-synt"/>
    <property type="match status" value="1"/>
</dbReference>
<evidence type="ECO:0000256" key="1">
    <source>
        <dbReference type="ARBA" id="ARBA00005189"/>
    </source>
</evidence>
<accession>A0ABV4Z875</accession>
<evidence type="ECO:0000313" key="4">
    <source>
        <dbReference type="EMBL" id="MFB3799829.1"/>
    </source>
</evidence>
<dbReference type="Gene3D" id="3.40.47.10">
    <property type="match status" value="1"/>
</dbReference>
<evidence type="ECO:0000313" key="5">
    <source>
        <dbReference type="Proteomes" id="UP001577047"/>
    </source>
</evidence>
<name>A0ABV4Z875_9PSED</name>
<dbReference type="InterPro" id="IPR000794">
    <property type="entry name" value="Beta-ketoacyl_synthase"/>
</dbReference>
<organism evidence="4 5">
    <name type="scientific">Pseudomonas boreofloridensis</name>
    <dbReference type="NCBI Taxonomy" id="3064348"/>
    <lineage>
        <taxon>Bacteria</taxon>
        <taxon>Pseudomonadati</taxon>
        <taxon>Pseudomonadota</taxon>
        <taxon>Gammaproteobacteria</taxon>
        <taxon>Pseudomonadales</taxon>
        <taxon>Pseudomonadaceae</taxon>
        <taxon>Pseudomonas</taxon>
    </lineage>
</organism>
<dbReference type="InterPro" id="IPR016039">
    <property type="entry name" value="Thiolase-like"/>
</dbReference>
<feature type="domain" description="Beta-ketoacyl synthase-like N-terminal" evidence="3">
    <location>
        <begin position="5"/>
        <end position="260"/>
    </location>
</feature>
<sequence>MSGGIAVTGAGAVLASGTGVSAFWAAAREARACVGPLRSALLRSERVTAFAQVPEADDGRARTAIARNLQRYCTPALFWGAAALREALAESELAPGDDGLRYGLYACQGGYTHPSMASYGAVLQACRRDGVADLRELTRQVMQERAVDPFVVIKSLSSVLLGVLSLDMKLYCEGNAFMQGVAGNQAALQEACAALHAGRIDVALLVGAGSDCDPLALADLVREGTISAEGAAQVLPYDRHSRGGIAGEGAVALVLRRHQDIAGPCVQVQPLGSHAELARLNLPDRPLALAVSSGSGRPALDRALLQRLLDCGAEHVTSALPVTGLLAAAPLFADVLLARQALLEGEVPPIAGLHAAVLDTPALVRDQVRIAALDAALVVGRDANGFSSACLLQRSDAGLP</sequence>
<proteinExistence type="predicted"/>
<evidence type="ECO:0000256" key="2">
    <source>
        <dbReference type="ARBA" id="ARBA00022679"/>
    </source>
</evidence>
<dbReference type="Proteomes" id="UP001577047">
    <property type="component" value="Unassembled WGS sequence"/>
</dbReference>
<comment type="caution">
    <text evidence="4">The sequence shown here is derived from an EMBL/GenBank/DDBJ whole genome shotgun (WGS) entry which is preliminary data.</text>
</comment>
<gene>
    <name evidence="4" type="ORF">ACE1YR_05180</name>
</gene>
<dbReference type="PANTHER" id="PTHR11712">
    <property type="entry name" value="POLYKETIDE SYNTHASE-RELATED"/>
    <property type="match status" value="1"/>
</dbReference>
<comment type="pathway">
    <text evidence="1">Lipid metabolism.</text>
</comment>
<protein>
    <submittedName>
        <fullName evidence="4">Beta-ketoacyl synthase N-terminal-like domain-containing protein</fullName>
    </submittedName>
</protein>